<dbReference type="SUPFAM" id="SSF46785">
    <property type="entry name" value="Winged helix' DNA-binding domain"/>
    <property type="match status" value="1"/>
</dbReference>
<evidence type="ECO:0000256" key="1">
    <source>
        <dbReference type="ARBA" id="ARBA00023015"/>
    </source>
</evidence>
<organism evidence="5 7">
    <name type="scientific">Methylobacterium oxalidis</name>
    <dbReference type="NCBI Taxonomy" id="944322"/>
    <lineage>
        <taxon>Bacteria</taxon>
        <taxon>Pseudomonadati</taxon>
        <taxon>Pseudomonadota</taxon>
        <taxon>Alphaproteobacteria</taxon>
        <taxon>Hyphomicrobiales</taxon>
        <taxon>Methylobacteriaceae</taxon>
        <taxon>Methylobacterium</taxon>
    </lineage>
</organism>
<keyword evidence="2" id="KW-0238">DNA-binding</keyword>
<keyword evidence="8" id="KW-1185">Reference proteome</keyword>
<feature type="domain" description="HTH crp-type" evidence="4">
    <location>
        <begin position="156"/>
        <end position="230"/>
    </location>
</feature>
<dbReference type="Gene3D" id="1.10.10.10">
    <property type="entry name" value="Winged helix-like DNA-binding domain superfamily/Winged helix DNA-binding domain"/>
    <property type="match status" value="1"/>
</dbReference>
<dbReference type="PROSITE" id="PS51063">
    <property type="entry name" value="HTH_CRP_2"/>
    <property type="match status" value="1"/>
</dbReference>
<sequence>MAFPSLLPNRQMANLFIKKLGLRAPLSDADRQALEQATAKVVQVEAHRDLISQGDAPEHAFIILDGFACRYKLLPDGSRSIVAYLIPGDGCDLHASILNQMVHSIGTLTPCSVAAIPYRTVKELAAYHPNIYKALWWSVLVDEAILQEWLVGVGRRSADKQVAHFLCEMMVRLEAVGIIRGNSYKLPITQSELADTAGISHVHVNRVLQNLKSLRLVDQKWRSLVLLDIEELKRFSGFAPDYLHLRPSRTEESLIEPLTDVAKSQLQMRQRGQRDKGMF</sequence>
<accession>A0A512J4D5</accession>
<reference evidence="6" key="4">
    <citation type="submission" date="2023-01" db="EMBL/GenBank/DDBJ databases">
        <title>Draft genome sequence of Methylobacterium oxalidis strain NBRC 107715.</title>
        <authorList>
            <person name="Sun Q."/>
            <person name="Mori K."/>
        </authorList>
    </citation>
    <scope>NUCLEOTIDE SEQUENCE</scope>
    <source>
        <strain evidence="6">NBRC 107715</strain>
    </source>
</reference>
<dbReference type="Proteomes" id="UP001156856">
    <property type="component" value="Unassembled WGS sequence"/>
</dbReference>
<dbReference type="Gene3D" id="2.60.120.10">
    <property type="entry name" value="Jelly Rolls"/>
    <property type="match status" value="1"/>
</dbReference>
<dbReference type="GO" id="GO:0003677">
    <property type="term" value="F:DNA binding"/>
    <property type="evidence" value="ECO:0007669"/>
    <property type="project" value="UniProtKB-KW"/>
</dbReference>
<dbReference type="InterPro" id="IPR000595">
    <property type="entry name" value="cNMP-bd_dom"/>
</dbReference>
<protein>
    <submittedName>
        <fullName evidence="5">Crp/Fnr family transcriptional regulator</fullName>
    </submittedName>
</protein>
<evidence type="ECO:0000313" key="5">
    <source>
        <dbReference type="EMBL" id="GEP04826.1"/>
    </source>
</evidence>
<reference evidence="8" key="2">
    <citation type="journal article" date="2019" name="Int. J. Syst. Evol. Microbiol.">
        <title>The Global Catalogue of Microorganisms (GCM) 10K type strain sequencing project: providing services to taxonomists for standard genome sequencing and annotation.</title>
        <authorList>
            <consortium name="The Broad Institute Genomics Platform"/>
            <consortium name="The Broad Institute Genome Sequencing Center for Infectious Disease"/>
            <person name="Wu L."/>
            <person name="Ma J."/>
        </authorList>
    </citation>
    <scope>NUCLEOTIDE SEQUENCE [LARGE SCALE GENOMIC DNA]</scope>
    <source>
        <strain evidence="8">NBRC 107715</strain>
    </source>
</reference>
<dbReference type="Pfam" id="PF00027">
    <property type="entry name" value="cNMP_binding"/>
    <property type="match status" value="1"/>
</dbReference>
<dbReference type="InterPro" id="IPR036388">
    <property type="entry name" value="WH-like_DNA-bd_sf"/>
</dbReference>
<comment type="caution">
    <text evidence="5">The sequence shown here is derived from an EMBL/GenBank/DDBJ whole genome shotgun (WGS) entry which is preliminary data.</text>
</comment>
<evidence type="ECO:0000256" key="2">
    <source>
        <dbReference type="ARBA" id="ARBA00023125"/>
    </source>
</evidence>
<keyword evidence="1" id="KW-0805">Transcription regulation</keyword>
<dbReference type="AlphaFoldDB" id="A0A512J4D5"/>
<dbReference type="InterPro" id="IPR050397">
    <property type="entry name" value="Env_Response_Regulators"/>
</dbReference>
<reference evidence="6" key="1">
    <citation type="journal article" date="2014" name="Int. J. Syst. Evol. Microbiol.">
        <title>Complete genome of a new Firmicutes species belonging to the dominant human colonic microbiota ('Ruminococcus bicirculans') reveals two chromosomes and a selective capacity to utilize plant glucans.</title>
        <authorList>
            <consortium name="NISC Comparative Sequencing Program"/>
            <person name="Wegmann U."/>
            <person name="Louis P."/>
            <person name="Goesmann A."/>
            <person name="Henrissat B."/>
            <person name="Duncan S.H."/>
            <person name="Flint H.J."/>
        </authorList>
    </citation>
    <scope>NUCLEOTIDE SEQUENCE</scope>
    <source>
        <strain evidence="6">NBRC 107715</strain>
    </source>
</reference>
<dbReference type="PANTHER" id="PTHR24567">
    <property type="entry name" value="CRP FAMILY TRANSCRIPTIONAL REGULATORY PROTEIN"/>
    <property type="match status" value="1"/>
</dbReference>
<evidence type="ECO:0000256" key="3">
    <source>
        <dbReference type="ARBA" id="ARBA00023163"/>
    </source>
</evidence>
<evidence type="ECO:0000259" key="4">
    <source>
        <dbReference type="PROSITE" id="PS51063"/>
    </source>
</evidence>
<dbReference type="GO" id="GO:0005829">
    <property type="term" value="C:cytosol"/>
    <property type="evidence" value="ECO:0007669"/>
    <property type="project" value="TreeGrafter"/>
</dbReference>
<evidence type="ECO:0000313" key="8">
    <source>
        <dbReference type="Proteomes" id="UP001156856"/>
    </source>
</evidence>
<dbReference type="InterPro" id="IPR014710">
    <property type="entry name" value="RmlC-like_jellyroll"/>
</dbReference>
<name>A0A512J4D5_9HYPH</name>
<dbReference type="InterPro" id="IPR018490">
    <property type="entry name" value="cNMP-bd_dom_sf"/>
</dbReference>
<dbReference type="InterPro" id="IPR012318">
    <property type="entry name" value="HTH_CRP"/>
</dbReference>
<dbReference type="Proteomes" id="UP000321960">
    <property type="component" value="Unassembled WGS sequence"/>
</dbReference>
<dbReference type="PANTHER" id="PTHR24567:SF68">
    <property type="entry name" value="DNA-BINDING TRANSCRIPTIONAL DUAL REGULATOR CRP"/>
    <property type="match status" value="1"/>
</dbReference>
<evidence type="ECO:0000313" key="6">
    <source>
        <dbReference type="EMBL" id="GLS63651.1"/>
    </source>
</evidence>
<dbReference type="SUPFAM" id="SSF51206">
    <property type="entry name" value="cAMP-binding domain-like"/>
    <property type="match status" value="1"/>
</dbReference>
<dbReference type="Pfam" id="PF13545">
    <property type="entry name" value="HTH_Crp_2"/>
    <property type="match status" value="1"/>
</dbReference>
<reference evidence="5 7" key="3">
    <citation type="submission" date="2019-07" db="EMBL/GenBank/DDBJ databases">
        <title>Whole genome shotgun sequence of Methylobacterium oxalidis NBRC 107715.</title>
        <authorList>
            <person name="Hosoyama A."/>
            <person name="Uohara A."/>
            <person name="Ohji S."/>
            <person name="Ichikawa N."/>
        </authorList>
    </citation>
    <scope>NUCLEOTIDE SEQUENCE [LARGE SCALE GENOMIC DNA]</scope>
    <source>
        <strain evidence="5 7">NBRC 107715</strain>
    </source>
</reference>
<proteinExistence type="predicted"/>
<evidence type="ECO:0000313" key="7">
    <source>
        <dbReference type="Proteomes" id="UP000321960"/>
    </source>
</evidence>
<dbReference type="GO" id="GO:0003700">
    <property type="term" value="F:DNA-binding transcription factor activity"/>
    <property type="evidence" value="ECO:0007669"/>
    <property type="project" value="TreeGrafter"/>
</dbReference>
<dbReference type="CDD" id="cd00038">
    <property type="entry name" value="CAP_ED"/>
    <property type="match status" value="1"/>
</dbReference>
<dbReference type="InterPro" id="IPR036390">
    <property type="entry name" value="WH_DNA-bd_sf"/>
</dbReference>
<dbReference type="EMBL" id="BSPK01000025">
    <property type="protein sequence ID" value="GLS63651.1"/>
    <property type="molecule type" value="Genomic_DNA"/>
</dbReference>
<keyword evidence="3" id="KW-0804">Transcription</keyword>
<gene>
    <name evidence="6" type="ORF">GCM10007888_20320</name>
    <name evidence="5" type="ORF">MOX02_28640</name>
</gene>
<dbReference type="EMBL" id="BJZU01000052">
    <property type="protein sequence ID" value="GEP04826.1"/>
    <property type="molecule type" value="Genomic_DNA"/>
</dbReference>